<dbReference type="GO" id="GO:0005621">
    <property type="term" value="C:cellular bud scar"/>
    <property type="evidence" value="ECO:0007669"/>
    <property type="project" value="EnsemblFungi"/>
</dbReference>
<dbReference type="GO" id="GO:0005576">
    <property type="term" value="C:extracellular region"/>
    <property type="evidence" value="ECO:0007669"/>
    <property type="project" value="EnsemblFungi"/>
</dbReference>
<feature type="region of interest" description="Disordered" evidence="1">
    <location>
        <begin position="69"/>
        <end position="171"/>
    </location>
</feature>
<dbReference type="AlphaFoldDB" id="G8ZW95"/>
<proteinExistence type="predicted"/>
<keyword evidence="4" id="KW-1185">Reference proteome</keyword>
<dbReference type="GO" id="GO:0000920">
    <property type="term" value="P:septum digestion after cytokinesis"/>
    <property type="evidence" value="ECO:0007669"/>
    <property type="project" value="EnsemblFungi"/>
</dbReference>
<evidence type="ECO:0000256" key="1">
    <source>
        <dbReference type="SAM" id="MobiDB-lite"/>
    </source>
</evidence>
<evidence type="ECO:0008006" key="5">
    <source>
        <dbReference type="Google" id="ProtNLM"/>
    </source>
</evidence>
<dbReference type="GeneID" id="11501191"/>
<protein>
    <recommendedName>
        <fullName evidence="5">Protein DSE2</fullName>
    </recommendedName>
</protein>
<evidence type="ECO:0000256" key="2">
    <source>
        <dbReference type="SAM" id="SignalP"/>
    </source>
</evidence>
<dbReference type="InterPro" id="IPR026225">
    <property type="entry name" value="DSE2"/>
</dbReference>
<name>G8ZW95_TORDE</name>
<dbReference type="Proteomes" id="UP000005627">
    <property type="component" value="Chromosome 6"/>
</dbReference>
<dbReference type="eggNOG" id="ENOG502S41K">
    <property type="taxonomic scope" value="Eukaryota"/>
</dbReference>
<dbReference type="PRINTS" id="PR02066">
    <property type="entry name" value="DSEPROTEIN2"/>
</dbReference>
<dbReference type="KEGG" id="tdl:TDEL_0F00780"/>
<feature type="signal peptide" evidence="2">
    <location>
        <begin position="1"/>
        <end position="21"/>
    </location>
</feature>
<dbReference type="HOGENOM" id="CLU_1031328_0_0_1"/>
<feature type="compositionally biased region" description="Low complexity" evidence="1">
    <location>
        <begin position="132"/>
        <end position="168"/>
    </location>
</feature>
<dbReference type="EMBL" id="HE616747">
    <property type="protein sequence ID" value="CCE92889.1"/>
    <property type="molecule type" value="Genomic_DNA"/>
</dbReference>
<reference evidence="3 4" key="1">
    <citation type="journal article" date="2011" name="Proc. Natl. Acad. Sci. U.S.A.">
        <title>Evolutionary erosion of yeast sex chromosomes by mating-type switching accidents.</title>
        <authorList>
            <person name="Gordon J.L."/>
            <person name="Armisen D."/>
            <person name="Proux-Wera E."/>
            <person name="Oheigeartaigh S.S."/>
            <person name="Byrne K.P."/>
            <person name="Wolfe K.H."/>
        </authorList>
    </citation>
    <scope>NUCLEOTIDE SEQUENCE [LARGE SCALE GENOMIC DNA]</scope>
    <source>
        <strain evidence="4">ATCC 10662 / CBS 1146 / NBRC 0425 / NCYC 2629 / NRRL Y-866</strain>
    </source>
</reference>
<feature type="compositionally biased region" description="Low complexity" evidence="1">
    <location>
        <begin position="79"/>
        <end position="124"/>
    </location>
</feature>
<dbReference type="OrthoDB" id="4036676at2759"/>
<dbReference type="RefSeq" id="XP_003682100.1">
    <property type="nucleotide sequence ID" value="XM_003682052.1"/>
</dbReference>
<feature type="chain" id="PRO_5003519254" description="Protein DSE2" evidence="2">
    <location>
        <begin position="22"/>
        <end position="221"/>
    </location>
</feature>
<gene>
    <name evidence="3" type="primary">TDEL0F00780</name>
    <name evidence="3" type="ORF">TDEL_0F00780</name>
</gene>
<dbReference type="InParanoid" id="G8ZW95"/>
<dbReference type="FunCoup" id="G8ZW95">
    <property type="interactions" value="56"/>
</dbReference>
<keyword evidence="2" id="KW-0732">Signal</keyword>
<evidence type="ECO:0000313" key="4">
    <source>
        <dbReference type="Proteomes" id="UP000005627"/>
    </source>
</evidence>
<sequence>MRFQLKTFLSSIALLLATVKSDDVNLFTSDGVVYSYAVVTSTIAPPSVRVETHYYTTTRVREVTLDNSEVETTTEKIISASEVTSTAQSSSTTSSADETTSSTTTTSTTSFSSSQATQASQSRSIVTLQPESTASMTSSTNSASSSTISTTSSTSSSSTTGNLGSSVTPYSTVTGTDGKCSVYYEDDEYYSTFYLTDPSQSIDAATTITSTMVVYETSTIQ</sequence>
<evidence type="ECO:0000313" key="3">
    <source>
        <dbReference type="EMBL" id="CCE92889.1"/>
    </source>
</evidence>
<accession>G8ZW95</accession>
<organism evidence="3 4">
    <name type="scientific">Torulaspora delbrueckii</name>
    <name type="common">Yeast</name>
    <name type="synonym">Candida colliculosa</name>
    <dbReference type="NCBI Taxonomy" id="4950"/>
    <lineage>
        <taxon>Eukaryota</taxon>
        <taxon>Fungi</taxon>
        <taxon>Dikarya</taxon>
        <taxon>Ascomycota</taxon>
        <taxon>Saccharomycotina</taxon>
        <taxon>Saccharomycetes</taxon>
        <taxon>Saccharomycetales</taxon>
        <taxon>Saccharomycetaceae</taxon>
        <taxon>Torulaspora</taxon>
    </lineage>
</organism>
<dbReference type="GO" id="GO:0007124">
    <property type="term" value="P:pseudohyphal growth"/>
    <property type="evidence" value="ECO:0007669"/>
    <property type="project" value="EnsemblFungi"/>
</dbReference>